<dbReference type="Proteomes" id="UP001429984">
    <property type="component" value="Unassembled WGS sequence"/>
</dbReference>
<name>A0ABS0B584_9GAMM</name>
<dbReference type="Pfam" id="PF24705">
    <property type="entry name" value="DUF7668"/>
    <property type="match status" value="1"/>
</dbReference>
<comment type="caution">
    <text evidence="2">The sequence shown here is derived from an EMBL/GenBank/DDBJ whole genome shotgun (WGS) entry which is preliminary data.</text>
</comment>
<organism evidence="2 3">
    <name type="scientific">Lysobacter niastensis</name>
    <dbReference type="NCBI Taxonomy" id="380629"/>
    <lineage>
        <taxon>Bacteria</taxon>
        <taxon>Pseudomonadati</taxon>
        <taxon>Pseudomonadota</taxon>
        <taxon>Gammaproteobacteria</taxon>
        <taxon>Lysobacterales</taxon>
        <taxon>Lysobacteraceae</taxon>
        <taxon>Lysobacter</taxon>
    </lineage>
</organism>
<dbReference type="EMBL" id="JADLZT010000004">
    <property type="protein sequence ID" value="MBF6023964.1"/>
    <property type="molecule type" value="Genomic_DNA"/>
</dbReference>
<reference evidence="2 3" key="1">
    <citation type="submission" date="2020-11" db="EMBL/GenBank/DDBJ databases">
        <title>Draft Genome Sequence and Secondary Metabolite Biosynthetic Potential of the Lysobacter niastensis Type strain DSM 18481.</title>
        <authorList>
            <person name="Turrini P."/>
            <person name="Artuso I."/>
            <person name="Tescari M."/>
            <person name="Lugli G.A."/>
            <person name="Frangipani E."/>
            <person name="Ventura M."/>
            <person name="Visca P."/>
        </authorList>
    </citation>
    <scope>NUCLEOTIDE SEQUENCE [LARGE SCALE GENOMIC DNA]</scope>
    <source>
        <strain evidence="2 3">DSM 18481</strain>
    </source>
</reference>
<sequence length="121" mass="13494">MSDESASEERPIPVAWRQTFREIVAAFVAADYRLVTGVPGVEPVSTETATQIHTYISDYGATLVALPEEAWESSVCIWMGSHWDTLIDLWAQEEGRSDLVLQARVTDIPSFSVKVHLVYVP</sequence>
<evidence type="ECO:0000313" key="2">
    <source>
        <dbReference type="EMBL" id="MBF6023964.1"/>
    </source>
</evidence>
<gene>
    <name evidence="2" type="ORF">IU514_07975</name>
</gene>
<evidence type="ECO:0000313" key="3">
    <source>
        <dbReference type="Proteomes" id="UP001429984"/>
    </source>
</evidence>
<evidence type="ECO:0000259" key="1">
    <source>
        <dbReference type="Pfam" id="PF24705"/>
    </source>
</evidence>
<accession>A0ABS0B584</accession>
<feature type="domain" description="DUF7668" evidence="1">
    <location>
        <begin position="24"/>
        <end position="121"/>
    </location>
</feature>
<keyword evidence="3" id="KW-1185">Reference proteome</keyword>
<dbReference type="RefSeq" id="WP_194930573.1">
    <property type="nucleotide sequence ID" value="NZ_JADLZT010000004.1"/>
</dbReference>
<dbReference type="InterPro" id="IPR056085">
    <property type="entry name" value="DUF7668"/>
</dbReference>
<protein>
    <recommendedName>
        <fullName evidence="1">DUF7668 domain-containing protein</fullName>
    </recommendedName>
</protein>
<proteinExistence type="predicted"/>